<dbReference type="PROSITE" id="PS50815">
    <property type="entry name" value="HORMA"/>
    <property type="match status" value="1"/>
</dbReference>
<name>A0ABD2NW58_9CUCU</name>
<dbReference type="Proteomes" id="UP001516400">
    <property type="component" value="Unassembled WGS sequence"/>
</dbReference>
<dbReference type="InterPro" id="IPR036570">
    <property type="entry name" value="HORMA_dom_sf"/>
</dbReference>
<evidence type="ECO:0000313" key="2">
    <source>
        <dbReference type="EMBL" id="KAL3282380.1"/>
    </source>
</evidence>
<dbReference type="AlphaFoldDB" id="A0ABD2NW58"/>
<evidence type="ECO:0000259" key="1">
    <source>
        <dbReference type="PROSITE" id="PS50815"/>
    </source>
</evidence>
<feature type="domain" description="HORMA" evidence="1">
    <location>
        <begin position="6"/>
        <end position="194"/>
    </location>
</feature>
<organism evidence="2 3">
    <name type="scientific">Cryptolaemus montrouzieri</name>
    <dbReference type="NCBI Taxonomy" id="559131"/>
    <lineage>
        <taxon>Eukaryota</taxon>
        <taxon>Metazoa</taxon>
        <taxon>Ecdysozoa</taxon>
        <taxon>Arthropoda</taxon>
        <taxon>Hexapoda</taxon>
        <taxon>Insecta</taxon>
        <taxon>Pterygota</taxon>
        <taxon>Neoptera</taxon>
        <taxon>Endopterygota</taxon>
        <taxon>Coleoptera</taxon>
        <taxon>Polyphaga</taxon>
        <taxon>Cucujiformia</taxon>
        <taxon>Coccinelloidea</taxon>
        <taxon>Coccinellidae</taxon>
        <taxon>Scymninae</taxon>
        <taxon>Scymnini</taxon>
        <taxon>Cryptolaemus</taxon>
    </lineage>
</organism>
<dbReference type="PANTHER" id="PTHR11842">
    <property type="entry name" value="MITOTIC SPINDLE ASSEMBLY CHECKPOINT PROTEIN MAD2"/>
    <property type="match status" value="1"/>
</dbReference>
<keyword evidence="3" id="KW-1185">Reference proteome</keyword>
<dbReference type="InterPro" id="IPR003511">
    <property type="entry name" value="HORMA_dom"/>
</dbReference>
<dbReference type="SUPFAM" id="SSF56019">
    <property type="entry name" value="The spindle assembly checkpoint protein mad2"/>
    <property type="match status" value="1"/>
</dbReference>
<sequence>MAPTKIDLADTLGEFLEVAVHNILYSRKLYPDAIFVPKRKYGVVVHQSIHPDVNSYVSECLKATNYHLKKSQLKQFCVIIQNGEHIFEKFVFDVMKVFNNIESDPYLLELEKNLRNFCLKLHSSKAYVDSLPSDSTFTISICTTELSSLEFNDNPVFEDFPWIHCSSKDYCLESPDIIPLQTVDLNYLDMQIYIETPCVEY</sequence>
<gene>
    <name evidence="2" type="ORF">HHI36_005565</name>
</gene>
<protein>
    <recommendedName>
        <fullName evidence="1">HORMA domain-containing protein</fullName>
    </recommendedName>
</protein>
<dbReference type="InterPro" id="IPR045091">
    <property type="entry name" value="Mad2-like"/>
</dbReference>
<reference evidence="2 3" key="1">
    <citation type="journal article" date="2021" name="BMC Biol.">
        <title>Horizontally acquired antibacterial genes associated with adaptive radiation of ladybird beetles.</title>
        <authorList>
            <person name="Li H.S."/>
            <person name="Tang X.F."/>
            <person name="Huang Y.H."/>
            <person name="Xu Z.Y."/>
            <person name="Chen M.L."/>
            <person name="Du X.Y."/>
            <person name="Qiu B.Y."/>
            <person name="Chen P.T."/>
            <person name="Zhang W."/>
            <person name="Slipinski A."/>
            <person name="Escalona H.E."/>
            <person name="Waterhouse R.M."/>
            <person name="Zwick A."/>
            <person name="Pang H."/>
        </authorList>
    </citation>
    <scope>NUCLEOTIDE SEQUENCE [LARGE SCALE GENOMIC DNA]</scope>
    <source>
        <strain evidence="2">SYSU2018</strain>
    </source>
</reference>
<dbReference type="Pfam" id="PF02301">
    <property type="entry name" value="HORMA"/>
    <property type="match status" value="1"/>
</dbReference>
<dbReference type="PANTHER" id="PTHR11842:SF10">
    <property type="entry name" value="MITOTIC SPINDLE ASSEMBLY CHECKPOINT PROTEIN MAD2B"/>
    <property type="match status" value="1"/>
</dbReference>
<dbReference type="EMBL" id="JABFTP020000144">
    <property type="protein sequence ID" value="KAL3282380.1"/>
    <property type="molecule type" value="Genomic_DNA"/>
</dbReference>
<dbReference type="Gene3D" id="3.30.900.10">
    <property type="entry name" value="HORMA domain"/>
    <property type="match status" value="1"/>
</dbReference>
<proteinExistence type="predicted"/>
<evidence type="ECO:0000313" key="3">
    <source>
        <dbReference type="Proteomes" id="UP001516400"/>
    </source>
</evidence>
<accession>A0ABD2NW58</accession>
<comment type="caution">
    <text evidence="2">The sequence shown here is derived from an EMBL/GenBank/DDBJ whole genome shotgun (WGS) entry which is preliminary data.</text>
</comment>